<keyword evidence="1 2" id="KW-0413">Isomerase</keyword>
<protein>
    <submittedName>
        <fullName evidence="2">Glutamate racemase</fullName>
        <ecNumber evidence="2">5.1.1.3</ecNumber>
    </submittedName>
</protein>
<organism evidence="2 3">
    <name type="scientific">Pseudomonas moraviensis</name>
    <dbReference type="NCBI Taxonomy" id="321662"/>
    <lineage>
        <taxon>Bacteria</taxon>
        <taxon>Pseudomonadati</taxon>
        <taxon>Pseudomonadota</taxon>
        <taxon>Gammaproteobacteria</taxon>
        <taxon>Pseudomonadales</taxon>
        <taxon>Pseudomonadaceae</taxon>
        <taxon>Pseudomonas</taxon>
    </lineage>
</organism>
<dbReference type="EMBL" id="JACCAT010000001">
    <property type="protein sequence ID" value="NYH12213.1"/>
    <property type="molecule type" value="Genomic_DNA"/>
</dbReference>
<dbReference type="GO" id="GO:0009252">
    <property type="term" value="P:peptidoglycan biosynthetic process"/>
    <property type="evidence" value="ECO:0007669"/>
    <property type="project" value="TreeGrafter"/>
</dbReference>
<sequence>MIGVFDFGSGGLTVMRAFESALPNEEFVYLGDHGNAPYGNNSSEHIFDLTQAAVARLFKHGCTLVVIACNTAVATSLRKLQETWLPEMYPDRQVIGVIVPVAEEIAGTPASQAFDVIDDPCVESVAVFATQHTVQSNAFGLEINSRRPYIKVYQQICHGLALLIEQDACEEVLRAEIRKHVDALLSATSKKPDVCVLGCTHYPIVEHLWRAELPASTRIVSQPDTCARGLIEHLRRNPHLSTKRAGNNRFFTTGDIETVSERASLFYKSAVWFSKMDT</sequence>
<dbReference type="PANTHER" id="PTHR21198:SF2">
    <property type="entry name" value="GLUTAMATE RACEMASE"/>
    <property type="match status" value="1"/>
</dbReference>
<evidence type="ECO:0000313" key="3">
    <source>
        <dbReference type="Proteomes" id="UP000553035"/>
    </source>
</evidence>
<evidence type="ECO:0000313" key="2">
    <source>
        <dbReference type="EMBL" id="NYH12213.1"/>
    </source>
</evidence>
<dbReference type="GO" id="GO:0008881">
    <property type="term" value="F:glutamate racemase activity"/>
    <property type="evidence" value="ECO:0007669"/>
    <property type="project" value="UniProtKB-EC"/>
</dbReference>
<dbReference type="EC" id="5.1.1.3" evidence="2"/>
<dbReference type="SUPFAM" id="SSF53681">
    <property type="entry name" value="Aspartate/glutamate racemase"/>
    <property type="match status" value="2"/>
</dbReference>
<dbReference type="InterPro" id="IPR001920">
    <property type="entry name" value="Asp/Glu_race"/>
</dbReference>
<accession>A0A7Z0AX23</accession>
<dbReference type="RefSeq" id="WP_179695235.1">
    <property type="nucleotide sequence ID" value="NZ_JACCAT010000001.1"/>
</dbReference>
<dbReference type="Proteomes" id="UP000553035">
    <property type="component" value="Unassembled WGS sequence"/>
</dbReference>
<dbReference type="PANTHER" id="PTHR21198">
    <property type="entry name" value="GLUTAMATE RACEMASE"/>
    <property type="match status" value="1"/>
</dbReference>
<evidence type="ECO:0000256" key="1">
    <source>
        <dbReference type="ARBA" id="ARBA00023235"/>
    </source>
</evidence>
<name>A0A7Z0AX23_9PSED</name>
<reference evidence="2 3" key="1">
    <citation type="submission" date="2020-07" db="EMBL/GenBank/DDBJ databases">
        <title>Exploring microbial biodiversity for novel pathways involved in the catabolism of aromatic compounds derived from lignin.</title>
        <authorList>
            <person name="Elkins J."/>
        </authorList>
    </citation>
    <scope>NUCLEOTIDE SEQUENCE [LARGE SCALE GENOMIC DNA]</scope>
    <source>
        <strain evidence="2 3">VanB</strain>
    </source>
</reference>
<gene>
    <name evidence="2" type="ORF">GGI52_005256</name>
</gene>
<comment type="caution">
    <text evidence="2">The sequence shown here is derived from an EMBL/GenBank/DDBJ whole genome shotgun (WGS) entry which is preliminary data.</text>
</comment>
<proteinExistence type="predicted"/>
<dbReference type="AlphaFoldDB" id="A0A7Z0AX23"/>
<dbReference type="Gene3D" id="3.40.50.1860">
    <property type="match status" value="2"/>
</dbReference>